<sequence length="472" mass="50820">MTNNGVRKRRNGGLASPNRVAGKNHSSTVLLKTVRNVAIVGTVGLFFVVISLSYNNTLPWRMSHATNVLDRLAVRLGLQEQVYAVVIDAGSTGTRVLAFAFHHSLLDGSLKLDAELFKEVKPGLSSYAKEPEASATSLRELLSAALQFVPAEAVSRTPLVLRATAGLRLLPDHRADALLETARAEAERSGFLTRPDAVRIMSGTDEGLFSWFTVNFLLDRLGGEPGRSVAVFDLGGGSTQVTFAPTEAATMHAAPPGSIVEVSAMKAQAGVYSQSYLGIGLMAARHTILTAGLDGQNSSVISECVNPVVTTKWSYGGKTYNISGVSTSKNYKFIKGKGGLIDKTEPIVDFVKCYGLAERFLSGRLHAPDELRSREVYAISYYFDRATEAGLVDPFDGGAVTVEQLMRAARQACETPNVEQPLACLDLTYIAALLHAGLQLPGEHLLRLHKKIDEHETSWALGAAFHTLTNHA</sequence>
<evidence type="ECO:0000256" key="5">
    <source>
        <dbReference type="SAM" id="MobiDB-lite"/>
    </source>
</evidence>
<evidence type="ECO:0000256" key="6">
    <source>
        <dbReference type="SAM" id="Phobius"/>
    </source>
</evidence>
<dbReference type="GO" id="GO:0005524">
    <property type="term" value="F:ATP binding"/>
    <property type="evidence" value="ECO:0007669"/>
    <property type="project" value="UniProtKB-KW"/>
</dbReference>
<dbReference type="CDD" id="cd24046">
    <property type="entry name" value="ASKHA_NBD_NTPDase5-like"/>
    <property type="match status" value="1"/>
</dbReference>
<feature type="compositionally biased region" description="Basic residues" evidence="5">
    <location>
        <begin position="1"/>
        <end position="11"/>
    </location>
</feature>
<protein>
    <submittedName>
        <fullName evidence="7">Ectonucleoside triphosphate diphosphohydrolase 5</fullName>
    </submittedName>
</protein>
<feature type="transmembrane region" description="Helical" evidence="6">
    <location>
        <begin position="33"/>
        <end position="54"/>
    </location>
</feature>
<dbReference type="InterPro" id="IPR000407">
    <property type="entry name" value="GDA1_CD39_NTPase"/>
</dbReference>
<organism evidence="7 8">
    <name type="scientific">Amphibalanus amphitrite</name>
    <name type="common">Striped barnacle</name>
    <name type="synonym">Balanus amphitrite</name>
    <dbReference type="NCBI Taxonomy" id="1232801"/>
    <lineage>
        <taxon>Eukaryota</taxon>
        <taxon>Metazoa</taxon>
        <taxon>Ecdysozoa</taxon>
        <taxon>Arthropoda</taxon>
        <taxon>Crustacea</taxon>
        <taxon>Multicrustacea</taxon>
        <taxon>Cirripedia</taxon>
        <taxon>Thoracica</taxon>
        <taxon>Thoracicalcarea</taxon>
        <taxon>Balanomorpha</taxon>
        <taxon>Balanoidea</taxon>
        <taxon>Balanidae</taxon>
        <taxon>Amphibalaninae</taxon>
        <taxon>Amphibalanus</taxon>
    </lineage>
</organism>
<evidence type="ECO:0000256" key="1">
    <source>
        <dbReference type="ARBA" id="ARBA00009283"/>
    </source>
</evidence>
<feature type="region of interest" description="Disordered" evidence="5">
    <location>
        <begin position="1"/>
        <end position="22"/>
    </location>
</feature>
<keyword evidence="6" id="KW-0472">Membrane</keyword>
<accession>A0A6A4UWM1</accession>
<gene>
    <name evidence="7" type="primary">ENTPD5_2</name>
    <name evidence="7" type="ORF">FJT64_013504</name>
</gene>
<keyword evidence="2 7" id="KW-0378">Hydrolase</keyword>
<keyword evidence="8" id="KW-1185">Reference proteome</keyword>
<keyword evidence="4" id="KW-0067">ATP-binding</keyword>
<evidence type="ECO:0000256" key="3">
    <source>
        <dbReference type="PIRSR" id="PIRSR600407-1"/>
    </source>
</evidence>
<dbReference type="AlphaFoldDB" id="A0A6A4UWM1"/>
<proteinExistence type="inferred from homology"/>
<keyword evidence="6" id="KW-1133">Transmembrane helix</keyword>
<keyword evidence="4" id="KW-0547">Nucleotide-binding</keyword>
<feature type="active site" description="Proton acceptor" evidence="3">
    <location>
        <position position="206"/>
    </location>
</feature>
<reference evidence="7 8" key="1">
    <citation type="submission" date="2019-07" db="EMBL/GenBank/DDBJ databases">
        <title>Draft genome assembly of a fouling barnacle, Amphibalanus amphitrite (Darwin, 1854): The first reference genome for Thecostraca.</title>
        <authorList>
            <person name="Kim W."/>
        </authorList>
    </citation>
    <scope>NUCLEOTIDE SEQUENCE [LARGE SCALE GENOMIC DNA]</scope>
    <source>
        <strain evidence="7">SNU_AA5</strain>
        <tissue evidence="7">Soma without cirri and trophi</tissue>
    </source>
</reference>
<name>A0A6A4UWM1_AMPAM</name>
<dbReference type="Gene3D" id="3.30.420.40">
    <property type="match status" value="1"/>
</dbReference>
<comment type="similarity">
    <text evidence="1">Belongs to the GDA1/CD39 NTPase family.</text>
</comment>
<dbReference type="OrthoDB" id="6372431at2759"/>
<evidence type="ECO:0000313" key="7">
    <source>
        <dbReference type="EMBL" id="KAF0288137.1"/>
    </source>
</evidence>
<dbReference type="EMBL" id="VIIS01002128">
    <property type="protein sequence ID" value="KAF0288137.1"/>
    <property type="molecule type" value="Genomic_DNA"/>
</dbReference>
<dbReference type="PANTHER" id="PTHR11782:SF127">
    <property type="entry name" value="NTPASE, ISOFORM F"/>
    <property type="match status" value="1"/>
</dbReference>
<dbReference type="Proteomes" id="UP000440578">
    <property type="component" value="Unassembled WGS sequence"/>
</dbReference>
<feature type="binding site" evidence="4">
    <location>
        <begin position="236"/>
        <end position="240"/>
    </location>
    <ligand>
        <name>ATP</name>
        <dbReference type="ChEBI" id="CHEBI:30616"/>
    </ligand>
</feature>
<comment type="caution">
    <text evidence="7">The sequence shown here is derived from an EMBL/GenBank/DDBJ whole genome shotgun (WGS) entry which is preliminary data.</text>
</comment>
<dbReference type="Pfam" id="PF01150">
    <property type="entry name" value="GDA1_CD39"/>
    <property type="match status" value="1"/>
</dbReference>
<keyword evidence="6" id="KW-0812">Transmembrane</keyword>
<dbReference type="Gene3D" id="3.30.420.150">
    <property type="entry name" value="Exopolyphosphatase. Domain 2"/>
    <property type="match status" value="1"/>
</dbReference>
<dbReference type="PANTHER" id="PTHR11782">
    <property type="entry name" value="ADENOSINE/GUANOSINE DIPHOSPHATASE"/>
    <property type="match status" value="1"/>
</dbReference>
<evidence type="ECO:0000313" key="8">
    <source>
        <dbReference type="Proteomes" id="UP000440578"/>
    </source>
</evidence>
<evidence type="ECO:0000256" key="4">
    <source>
        <dbReference type="PIRSR" id="PIRSR600407-2"/>
    </source>
</evidence>
<evidence type="ECO:0000256" key="2">
    <source>
        <dbReference type="ARBA" id="ARBA00022801"/>
    </source>
</evidence>
<dbReference type="GO" id="GO:0016787">
    <property type="term" value="F:hydrolase activity"/>
    <property type="evidence" value="ECO:0007669"/>
    <property type="project" value="UniProtKB-KW"/>
</dbReference>